<sequence>MNSAVAHPVAGPSCPVRVTSPAPRAVWRQLASVDENTLASQTPTWLDCICATGPFEDASRLYEFEGGRRLVVPLARRRGWPAWLVGEDSWPSDWGIGGPLVSPGTPDETEARVVFDDLARRPALRVGVRFGPGADPVWARAAPQSFGAEEHMTQVLDLDGGFGTVWDRRFHGRVRRAVRRAERSAIKVEVDRTGRLVPAFYHLYEQSMVRWARQQHEPLALARWRQTRSFPRQRLEAVADRFGESCAIYLAWCAGEPAAAIVVLRHGDHAKYWRGAMNRDLAHPVRANFLLHHLAVEDACEAGCRYYHLGDSRPGSSLAHFKDGFGAESRSTPAFLRERLPVSAADRRLRSAVKRLLRFEDA</sequence>
<proteinExistence type="predicted"/>
<dbReference type="PANTHER" id="PTHR36174">
    <property type="entry name" value="LIPID II:GLYCINE GLYCYLTRANSFERASE"/>
    <property type="match status" value="1"/>
</dbReference>
<evidence type="ECO:0000313" key="3">
    <source>
        <dbReference type="Proteomes" id="UP000244201"/>
    </source>
</evidence>
<dbReference type="InterPro" id="IPR016181">
    <property type="entry name" value="Acyl_CoA_acyltransferase"/>
</dbReference>
<dbReference type="Proteomes" id="UP000244201">
    <property type="component" value="Chromosome"/>
</dbReference>
<dbReference type="AlphaFoldDB" id="A0A2R4SWN9"/>
<feature type="domain" description="BioF2-like acetyltransferase" evidence="1">
    <location>
        <begin position="169"/>
        <end position="311"/>
    </location>
</feature>
<accession>A0A2R4SWN9</accession>
<dbReference type="RefSeq" id="WP_108146954.1">
    <property type="nucleotide sequence ID" value="NZ_CP026304.1"/>
</dbReference>
<dbReference type="Pfam" id="PF13480">
    <property type="entry name" value="Acetyltransf_6"/>
    <property type="match status" value="1"/>
</dbReference>
<protein>
    <recommendedName>
        <fullName evidence="1">BioF2-like acetyltransferase domain-containing protein</fullName>
    </recommendedName>
</protein>
<dbReference type="InterPro" id="IPR050644">
    <property type="entry name" value="PG_Glycine_Bridge_Synth"/>
</dbReference>
<reference evidence="2 3" key="1">
    <citation type="submission" date="2018-01" db="EMBL/GenBank/DDBJ databases">
        <title>Complete genome sequence of Streptomyces lunaelactis MM109T, a Ferroverdin A producer isolated from cave moonmilk deposits.</title>
        <authorList>
            <person name="Naome A."/>
            <person name="Martinet L."/>
            <person name="Maciejewska M."/>
            <person name="Anderssen S."/>
            <person name="Adam D."/>
            <person name="Tenconi E."/>
            <person name="Deflandre B."/>
            <person name="Arguelles-Arias A."/>
            <person name="Calusinska M."/>
            <person name="Copieters W."/>
            <person name="Karim L."/>
            <person name="Hanikenne M."/>
            <person name="Baurain D."/>
            <person name="van Wezel G."/>
            <person name="Smargiasso N."/>
            <person name="de Pauw E."/>
            <person name="Delfosse P."/>
            <person name="Rigali S."/>
        </authorList>
    </citation>
    <scope>NUCLEOTIDE SEQUENCE [LARGE SCALE GENOMIC DNA]</scope>
    <source>
        <strain evidence="2 3">MM109</strain>
    </source>
</reference>
<dbReference type="InterPro" id="IPR038740">
    <property type="entry name" value="BioF2-like_GNAT_dom"/>
</dbReference>
<dbReference type="SUPFAM" id="SSF55729">
    <property type="entry name" value="Acyl-CoA N-acyltransferases (Nat)"/>
    <property type="match status" value="1"/>
</dbReference>
<dbReference type="OrthoDB" id="8109875at2"/>
<gene>
    <name evidence="2" type="ORF">SLUN_02455</name>
</gene>
<organism evidence="2 3">
    <name type="scientific">Streptomyces lunaelactis</name>
    <dbReference type="NCBI Taxonomy" id="1535768"/>
    <lineage>
        <taxon>Bacteria</taxon>
        <taxon>Bacillati</taxon>
        <taxon>Actinomycetota</taxon>
        <taxon>Actinomycetes</taxon>
        <taxon>Kitasatosporales</taxon>
        <taxon>Streptomycetaceae</taxon>
        <taxon>Streptomyces</taxon>
    </lineage>
</organism>
<dbReference type="KEGG" id="slk:SLUN_02455"/>
<dbReference type="Gene3D" id="3.40.630.30">
    <property type="match status" value="1"/>
</dbReference>
<dbReference type="EMBL" id="CP026304">
    <property type="protein sequence ID" value="AVZ71262.1"/>
    <property type="molecule type" value="Genomic_DNA"/>
</dbReference>
<dbReference type="GeneID" id="55654135"/>
<evidence type="ECO:0000313" key="2">
    <source>
        <dbReference type="EMBL" id="AVZ71262.1"/>
    </source>
</evidence>
<dbReference type="PANTHER" id="PTHR36174:SF1">
    <property type="entry name" value="LIPID II:GLYCINE GLYCYLTRANSFERASE"/>
    <property type="match status" value="1"/>
</dbReference>
<evidence type="ECO:0000259" key="1">
    <source>
        <dbReference type="Pfam" id="PF13480"/>
    </source>
</evidence>
<name>A0A2R4SWN9_9ACTN</name>
<keyword evidence="3" id="KW-1185">Reference proteome</keyword>